<protein>
    <submittedName>
        <fullName evidence="2">Uncharacterized protein</fullName>
    </submittedName>
</protein>
<feature type="non-terminal residue" evidence="2">
    <location>
        <position position="1"/>
    </location>
</feature>
<sequence length="629" mass="68885">MSYPVQYAMPPRSYSYPQAPPGFPQLPFNGPPPKPPHIPVNHKDWQNGTWSINPAFNASQWSLSSSASTNSWVPSQAWHQQRQQEWMVQQQQMAAAAAYNPYKRVPRPPSAQYLASKLSDNPLGLTDMIPREQLFGPSQDGLAAPTPWIWNPLGLSPDETEEGSSTNAQGPEPPPAAEPIPPLSAPPHGVPPPLYARQPQPREMTDPTPQSRPQTTVPVRHSSEPPAERRSSTDTLPTLDRPLDRPRSYQRRENFTSARELQPTFSANIVRTPEYYRARSASAGPSPPPQSIYGPPVVPRRLSVDSHLASRMEALSTQPNEPSRHSSMPALLGVPSASTSMTDVTSLVDEPSSLLSPLVIPSAHKHVSRPLGPSSSLSAIPEGFDSTSTRRSPNRKPHRRSRHTSPVPSGSTLPPPHTNIFGSNVNVFGSNVTPPRASEYGSNLTPPHVNPLGSSVTPPHPNYPNPHHPMAVSPSHTQTHPRQGPNITPPRAPSHAQIPMPPHPPPGPPAALSPSHANPLPDPPRDPPRNPEFRLPVQRTPPATYRVAVRKGFWNRRGDHLTVDGYIVYAPADCEYPDELSDYPAETVGYRDSMGGVMPFLEMRPELPESLPRHGRPPLQPYEKVRTAA</sequence>
<accession>A0AAD6YFE5</accession>
<reference evidence="2" key="1">
    <citation type="submission" date="2023-03" db="EMBL/GenBank/DDBJ databases">
        <title>Massive genome expansion in bonnet fungi (Mycena s.s.) driven by repeated elements and novel gene families across ecological guilds.</title>
        <authorList>
            <consortium name="Lawrence Berkeley National Laboratory"/>
            <person name="Harder C.B."/>
            <person name="Miyauchi S."/>
            <person name="Viragh M."/>
            <person name="Kuo A."/>
            <person name="Thoen E."/>
            <person name="Andreopoulos B."/>
            <person name="Lu D."/>
            <person name="Skrede I."/>
            <person name="Drula E."/>
            <person name="Henrissat B."/>
            <person name="Morin E."/>
            <person name="Kohler A."/>
            <person name="Barry K."/>
            <person name="LaButti K."/>
            <person name="Morin E."/>
            <person name="Salamov A."/>
            <person name="Lipzen A."/>
            <person name="Mereny Z."/>
            <person name="Hegedus B."/>
            <person name="Baldrian P."/>
            <person name="Stursova M."/>
            <person name="Weitz H."/>
            <person name="Taylor A."/>
            <person name="Grigoriev I.V."/>
            <person name="Nagy L.G."/>
            <person name="Martin F."/>
            <person name="Kauserud H."/>
        </authorList>
    </citation>
    <scope>NUCLEOTIDE SEQUENCE</scope>
    <source>
        <strain evidence="2">9144</strain>
    </source>
</reference>
<comment type="caution">
    <text evidence="2">The sequence shown here is derived from an EMBL/GenBank/DDBJ whole genome shotgun (WGS) entry which is preliminary data.</text>
</comment>
<feature type="compositionally biased region" description="Basic residues" evidence="1">
    <location>
        <begin position="392"/>
        <end position="403"/>
    </location>
</feature>
<gene>
    <name evidence="2" type="ORF">GGX14DRAFT_456001</name>
</gene>
<feature type="compositionally biased region" description="Pro residues" evidence="1">
    <location>
        <begin position="20"/>
        <end position="38"/>
    </location>
</feature>
<feature type="compositionally biased region" description="Basic and acidic residues" evidence="1">
    <location>
        <begin position="241"/>
        <end position="254"/>
    </location>
</feature>
<keyword evidence="3" id="KW-1185">Reference proteome</keyword>
<dbReference type="AlphaFoldDB" id="A0AAD6YFE5"/>
<proteinExistence type="predicted"/>
<feature type="region of interest" description="Disordered" evidence="1">
    <location>
        <begin position="278"/>
        <end position="298"/>
    </location>
</feature>
<evidence type="ECO:0000313" key="3">
    <source>
        <dbReference type="Proteomes" id="UP001219525"/>
    </source>
</evidence>
<feature type="region of interest" description="Disordered" evidence="1">
    <location>
        <begin position="608"/>
        <end position="629"/>
    </location>
</feature>
<organism evidence="2 3">
    <name type="scientific">Mycena pura</name>
    <dbReference type="NCBI Taxonomy" id="153505"/>
    <lineage>
        <taxon>Eukaryota</taxon>
        <taxon>Fungi</taxon>
        <taxon>Dikarya</taxon>
        <taxon>Basidiomycota</taxon>
        <taxon>Agaricomycotina</taxon>
        <taxon>Agaricomycetes</taxon>
        <taxon>Agaricomycetidae</taxon>
        <taxon>Agaricales</taxon>
        <taxon>Marasmiineae</taxon>
        <taxon>Mycenaceae</taxon>
        <taxon>Mycena</taxon>
    </lineage>
</organism>
<feature type="compositionally biased region" description="Pro residues" evidence="1">
    <location>
        <begin position="499"/>
        <end position="511"/>
    </location>
</feature>
<evidence type="ECO:0000256" key="1">
    <source>
        <dbReference type="SAM" id="MobiDB-lite"/>
    </source>
</evidence>
<feature type="compositionally biased region" description="Polar residues" evidence="1">
    <location>
        <begin position="420"/>
        <end position="433"/>
    </location>
</feature>
<feature type="compositionally biased region" description="Basic and acidic residues" evidence="1">
    <location>
        <begin position="221"/>
        <end position="232"/>
    </location>
</feature>
<feature type="region of interest" description="Disordered" evidence="1">
    <location>
        <begin position="365"/>
        <end position="539"/>
    </location>
</feature>
<evidence type="ECO:0000313" key="2">
    <source>
        <dbReference type="EMBL" id="KAJ7207044.1"/>
    </source>
</evidence>
<feature type="compositionally biased region" description="Pro residues" evidence="1">
    <location>
        <begin position="171"/>
        <end position="194"/>
    </location>
</feature>
<feature type="region of interest" description="Disordered" evidence="1">
    <location>
        <begin position="20"/>
        <end position="44"/>
    </location>
</feature>
<dbReference type="Proteomes" id="UP001219525">
    <property type="component" value="Unassembled WGS sequence"/>
</dbReference>
<feature type="compositionally biased region" description="Basic and acidic residues" evidence="1">
    <location>
        <begin position="523"/>
        <end position="532"/>
    </location>
</feature>
<feature type="compositionally biased region" description="Polar residues" evidence="1">
    <location>
        <begin position="207"/>
        <end position="217"/>
    </location>
</feature>
<feature type="compositionally biased region" description="Pro residues" evidence="1">
    <location>
        <begin position="458"/>
        <end position="467"/>
    </location>
</feature>
<feature type="compositionally biased region" description="Polar residues" evidence="1">
    <location>
        <begin position="255"/>
        <end position="266"/>
    </location>
</feature>
<name>A0AAD6YFE5_9AGAR</name>
<dbReference type="EMBL" id="JARJCW010000037">
    <property type="protein sequence ID" value="KAJ7207044.1"/>
    <property type="molecule type" value="Genomic_DNA"/>
</dbReference>
<feature type="region of interest" description="Disordered" evidence="1">
    <location>
        <begin position="134"/>
        <end position="266"/>
    </location>
</feature>